<name>A0A974DH34_XENLA</name>
<dbReference type="Pfam" id="PF00059">
    <property type="entry name" value="Lectin_C"/>
    <property type="match status" value="1"/>
</dbReference>
<proteinExistence type="predicted"/>
<evidence type="ECO:0000313" key="6">
    <source>
        <dbReference type="EMBL" id="OCT90926.1"/>
    </source>
</evidence>
<evidence type="ECO:0000256" key="4">
    <source>
        <dbReference type="SAM" id="SignalP"/>
    </source>
</evidence>
<evidence type="ECO:0000256" key="1">
    <source>
        <dbReference type="ARBA" id="ARBA00022734"/>
    </source>
</evidence>
<keyword evidence="3" id="KW-0472">Membrane</keyword>
<reference evidence="7" key="1">
    <citation type="journal article" date="2016" name="Nature">
        <title>Genome evolution in the allotetraploid frog Xenopus laevis.</title>
        <authorList>
            <person name="Session A.M."/>
            <person name="Uno Y."/>
            <person name="Kwon T."/>
            <person name="Chapman J.A."/>
            <person name="Toyoda A."/>
            <person name="Takahashi S."/>
            <person name="Fukui A."/>
            <person name="Hikosaka A."/>
            <person name="Suzuki A."/>
            <person name="Kondo M."/>
            <person name="van Heeringen S.J."/>
            <person name="Quigley I."/>
            <person name="Heinz S."/>
            <person name="Ogino H."/>
            <person name="Ochi H."/>
            <person name="Hellsten U."/>
            <person name="Lyons J.B."/>
            <person name="Simakov O."/>
            <person name="Putnam N."/>
            <person name="Stites J."/>
            <person name="Kuroki Y."/>
            <person name="Tanaka T."/>
            <person name="Michiue T."/>
            <person name="Watanabe M."/>
            <person name="Bogdanovic O."/>
            <person name="Lister R."/>
            <person name="Georgiou G."/>
            <person name="Paranjpe S.S."/>
            <person name="van Kruijsbergen I."/>
            <person name="Shu S."/>
            <person name="Carlson J."/>
            <person name="Kinoshita T."/>
            <person name="Ohta Y."/>
            <person name="Mawaribuchi S."/>
            <person name="Jenkins J."/>
            <person name="Grimwood J."/>
            <person name="Schmutz J."/>
            <person name="Mitros T."/>
            <person name="Mozaffari S.V."/>
            <person name="Suzuki Y."/>
            <person name="Haramoto Y."/>
            <person name="Yamamoto T.S."/>
            <person name="Takagi C."/>
            <person name="Heald R."/>
            <person name="Miller K."/>
            <person name="Haudenschild C."/>
            <person name="Kitzman J."/>
            <person name="Nakayama T."/>
            <person name="Izutsu Y."/>
            <person name="Robert J."/>
            <person name="Fortriede J."/>
            <person name="Burns K."/>
            <person name="Lotay V."/>
            <person name="Karimi K."/>
            <person name="Yasuoka Y."/>
            <person name="Dichmann D.S."/>
            <person name="Flajnik M.F."/>
            <person name="Houston D.W."/>
            <person name="Shendure J."/>
            <person name="DuPasquier L."/>
            <person name="Vize P.D."/>
            <person name="Zorn A.M."/>
            <person name="Ito M."/>
            <person name="Marcotte E.M."/>
            <person name="Wallingford J.B."/>
            <person name="Ito Y."/>
            <person name="Asashima M."/>
            <person name="Ueno N."/>
            <person name="Matsuda Y."/>
            <person name="Veenstra G.J."/>
            <person name="Fujiyama A."/>
            <person name="Harland R.M."/>
            <person name="Taira M."/>
            <person name="Rokhsar D.S."/>
        </authorList>
    </citation>
    <scope>NUCLEOTIDE SEQUENCE [LARGE SCALE GENOMIC DNA]</scope>
    <source>
        <strain evidence="7">J</strain>
    </source>
</reference>
<dbReference type="EMBL" id="CM004470">
    <property type="protein sequence ID" value="OCT90926.1"/>
    <property type="molecule type" value="Genomic_DNA"/>
</dbReference>
<dbReference type="InterPro" id="IPR016186">
    <property type="entry name" value="C-type_lectin-like/link_sf"/>
</dbReference>
<dbReference type="InterPro" id="IPR033989">
    <property type="entry name" value="CD209-like_CTLD"/>
</dbReference>
<evidence type="ECO:0000259" key="5">
    <source>
        <dbReference type="PROSITE" id="PS50041"/>
    </source>
</evidence>
<dbReference type="PANTHER" id="PTHR22803">
    <property type="entry name" value="MANNOSE, PHOSPHOLIPASE, LECTIN RECEPTOR RELATED"/>
    <property type="match status" value="1"/>
</dbReference>
<dbReference type="CDD" id="cd03590">
    <property type="entry name" value="CLECT_DC-SIGN_like"/>
    <property type="match status" value="1"/>
</dbReference>
<dbReference type="Proteomes" id="UP000694892">
    <property type="component" value="Chromosome 3L"/>
</dbReference>
<gene>
    <name evidence="6" type="ORF">XELAEV_18019543mg</name>
</gene>
<keyword evidence="2" id="KW-1015">Disulfide bond</keyword>
<dbReference type="PROSITE" id="PS00615">
    <property type="entry name" value="C_TYPE_LECTIN_1"/>
    <property type="match status" value="1"/>
</dbReference>
<evidence type="ECO:0000313" key="7">
    <source>
        <dbReference type="Proteomes" id="UP000694892"/>
    </source>
</evidence>
<dbReference type="OMA" id="QYICERS"/>
<dbReference type="AlphaFoldDB" id="A0A974DH34"/>
<feature type="signal peptide" evidence="4">
    <location>
        <begin position="1"/>
        <end position="17"/>
    </location>
</feature>
<dbReference type="InterPro" id="IPR016187">
    <property type="entry name" value="CTDL_fold"/>
</dbReference>
<accession>A0A974DH34</accession>
<dbReference type="Gene3D" id="3.10.100.10">
    <property type="entry name" value="Mannose-Binding Protein A, subunit A"/>
    <property type="match status" value="1"/>
</dbReference>
<dbReference type="GO" id="GO:0030246">
    <property type="term" value="F:carbohydrate binding"/>
    <property type="evidence" value="ECO:0007669"/>
    <property type="project" value="UniProtKB-KW"/>
</dbReference>
<dbReference type="SUPFAM" id="SSF56436">
    <property type="entry name" value="C-type lectin-like"/>
    <property type="match status" value="1"/>
</dbReference>
<keyword evidence="3" id="KW-0812">Transmembrane</keyword>
<keyword evidence="1" id="KW-0430">Lectin</keyword>
<evidence type="ECO:0000256" key="3">
    <source>
        <dbReference type="SAM" id="Phobius"/>
    </source>
</evidence>
<dbReference type="InterPro" id="IPR001304">
    <property type="entry name" value="C-type_lectin-like"/>
</dbReference>
<dbReference type="SMART" id="SM00034">
    <property type="entry name" value="CLECT"/>
    <property type="match status" value="1"/>
</dbReference>
<keyword evidence="3" id="KW-1133">Transmembrane helix</keyword>
<feature type="transmembrane region" description="Helical" evidence="3">
    <location>
        <begin position="36"/>
        <end position="60"/>
    </location>
</feature>
<feature type="chain" id="PRO_5037860022" description="C-type lectin domain-containing protein" evidence="4">
    <location>
        <begin position="18"/>
        <end position="277"/>
    </location>
</feature>
<dbReference type="InterPro" id="IPR018378">
    <property type="entry name" value="C-type_lectin_CS"/>
</dbReference>
<feature type="domain" description="C-type lectin" evidence="5">
    <location>
        <begin position="157"/>
        <end position="274"/>
    </location>
</feature>
<keyword evidence="4" id="KW-0732">Signal</keyword>
<organism evidence="6 7">
    <name type="scientific">Xenopus laevis</name>
    <name type="common">African clawed frog</name>
    <dbReference type="NCBI Taxonomy" id="8355"/>
    <lineage>
        <taxon>Eukaryota</taxon>
        <taxon>Metazoa</taxon>
        <taxon>Chordata</taxon>
        <taxon>Craniata</taxon>
        <taxon>Vertebrata</taxon>
        <taxon>Euteleostomi</taxon>
        <taxon>Amphibia</taxon>
        <taxon>Batrachia</taxon>
        <taxon>Anura</taxon>
        <taxon>Pipoidea</taxon>
        <taxon>Pipidae</taxon>
        <taxon>Xenopodinae</taxon>
        <taxon>Xenopus</taxon>
        <taxon>Xenopus</taxon>
    </lineage>
</organism>
<dbReference type="InterPro" id="IPR050111">
    <property type="entry name" value="C-type_lectin/snaclec_domain"/>
</dbReference>
<dbReference type="PROSITE" id="PS50041">
    <property type="entry name" value="C_TYPE_LECTIN_2"/>
    <property type="match status" value="1"/>
</dbReference>
<sequence>MIFFPFFFLIDIITCFTSPSPVPSSPKRTHRVSSRLICCLITLCVSLLIICVIFITLRVIGSLDASNPDQTNIHTDPSTGGLQGIFRMLDRLVYLTQKLHINSTGLMEKQTEVDGNSTLESGLRKVLGTLDKLVKLMKKIHANDGKKIACDPNWVYFDLSCYYVSSEALDWEESQKQCQAMSSHLVVINSKAEQNYVFGITKEKVTWLGLTDSDGTWKWVDGTPYESAPTFWDELQPDNNTVKGQPGTEDCANMRPSGLWNDDHCQHQYQYICERSI</sequence>
<protein>
    <recommendedName>
        <fullName evidence="5">C-type lectin domain-containing protein</fullName>
    </recommendedName>
</protein>
<evidence type="ECO:0000256" key="2">
    <source>
        <dbReference type="ARBA" id="ARBA00023157"/>
    </source>
</evidence>